<keyword evidence="4 7" id="KW-0238">DNA-binding</keyword>
<accession>A0ABV2BXT3</accession>
<keyword evidence="5 7" id="KW-0472">Membrane</keyword>
<feature type="site" description="Interaction with DNA" evidence="7">
    <location>
        <position position="42"/>
    </location>
</feature>
<evidence type="ECO:0000256" key="5">
    <source>
        <dbReference type="ARBA" id="ARBA00023136"/>
    </source>
</evidence>
<evidence type="ECO:0000256" key="7">
    <source>
        <dbReference type="HAMAP-Rule" id="MF_00936"/>
    </source>
</evidence>
<evidence type="ECO:0000256" key="2">
    <source>
        <dbReference type="ARBA" id="ARBA00022475"/>
    </source>
</evidence>
<keyword evidence="3 7" id="KW-0799">Topoisomerase</keyword>
<dbReference type="EMBL" id="JBEVCJ010000024">
    <property type="protein sequence ID" value="MET1256613.1"/>
    <property type="molecule type" value="Genomic_DNA"/>
</dbReference>
<comment type="subunit">
    <text evidence="7">Heterotetramer composed of ParC and ParE.</text>
</comment>
<dbReference type="PANTHER" id="PTHR43493:SF1">
    <property type="entry name" value="DNA TOPOISOMERASE 4 SUBUNIT A"/>
    <property type="match status" value="1"/>
</dbReference>
<keyword evidence="2 7" id="KW-1003">Cell membrane</keyword>
<reference evidence="10 11" key="1">
    <citation type="submission" date="2024-06" db="EMBL/GenBank/DDBJ databases">
        <authorList>
            <person name="Li F."/>
        </authorList>
    </citation>
    <scope>NUCLEOTIDE SEQUENCE [LARGE SCALE GENOMIC DNA]</scope>
    <source>
        <strain evidence="10 11">GXAS 311</strain>
    </source>
</reference>
<dbReference type="EC" id="5.6.2.2" evidence="7"/>
<dbReference type="SUPFAM" id="SSF101904">
    <property type="entry name" value="GyrA/ParC C-terminal domain-like"/>
    <property type="match status" value="1"/>
</dbReference>
<dbReference type="Gene3D" id="1.10.268.10">
    <property type="entry name" value="Topoisomerase, domain 3"/>
    <property type="match status" value="1"/>
</dbReference>
<feature type="active site" description="O-(5'-phospho-DNA)-tyrosine intermediate" evidence="7 8">
    <location>
        <position position="123"/>
    </location>
</feature>
<dbReference type="InterPro" id="IPR013760">
    <property type="entry name" value="Topo_IIA-like_dom_sf"/>
</dbReference>
<dbReference type="NCBIfam" id="NF004044">
    <property type="entry name" value="PRK05561.1"/>
    <property type="match status" value="1"/>
</dbReference>
<dbReference type="Gene3D" id="3.30.1360.40">
    <property type="match status" value="1"/>
</dbReference>
<evidence type="ECO:0000256" key="8">
    <source>
        <dbReference type="PROSITE-ProRule" id="PRU01384"/>
    </source>
</evidence>
<dbReference type="InterPro" id="IPR006691">
    <property type="entry name" value="GyrA/parC_rep"/>
</dbReference>
<evidence type="ECO:0000256" key="1">
    <source>
        <dbReference type="ARBA" id="ARBA00000185"/>
    </source>
</evidence>
<keyword evidence="6 7" id="KW-0413">Isomerase</keyword>
<comment type="catalytic activity">
    <reaction evidence="1 7 8">
        <text>ATP-dependent breakage, passage and rejoining of double-stranded DNA.</text>
        <dbReference type="EC" id="5.6.2.2"/>
    </reaction>
</comment>
<dbReference type="InterPro" id="IPR035516">
    <property type="entry name" value="Gyrase/topoIV_suA_C"/>
</dbReference>
<evidence type="ECO:0000313" key="11">
    <source>
        <dbReference type="Proteomes" id="UP001548189"/>
    </source>
</evidence>
<dbReference type="HAMAP" id="MF_00936">
    <property type="entry name" value="ParC_type1"/>
    <property type="match status" value="1"/>
</dbReference>
<dbReference type="RefSeq" id="WP_353897197.1">
    <property type="nucleotide sequence ID" value="NZ_JBEVCJ010000024.1"/>
</dbReference>
<dbReference type="PANTHER" id="PTHR43493">
    <property type="entry name" value="DNA GYRASE/TOPOISOMERASE SUBUNIT A"/>
    <property type="match status" value="1"/>
</dbReference>
<dbReference type="Pfam" id="PF03989">
    <property type="entry name" value="DNA_gyraseA_C"/>
    <property type="match status" value="1"/>
</dbReference>
<comment type="similarity">
    <text evidence="7">Belongs to the type II topoisomerase GyrA/ParC subunit family. ParC type 1 subfamily.</text>
</comment>
<evidence type="ECO:0000256" key="4">
    <source>
        <dbReference type="ARBA" id="ARBA00023125"/>
    </source>
</evidence>
<comment type="caution">
    <text evidence="10">The sequence shown here is derived from an EMBL/GenBank/DDBJ whole genome shotgun (WGS) entry which is preliminary data.</text>
</comment>
<feature type="site" description="Interaction with DNA" evidence="7">
    <location>
        <position position="80"/>
    </location>
</feature>
<dbReference type="SUPFAM" id="SSF56719">
    <property type="entry name" value="Type II DNA topoisomerase"/>
    <property type="match status" value="1"/>
</dbReference>
<dbReference type="Gene3D" id="2.120.10.90">
    <property type="entry name" value="DNA gyrase/topoisomerase IV, subunit A, C-terminal"/>
    <property type="match status" value="1"/>
</dbReference>
<dbReference type="InterPro" id="IPR013757">
    <property type="entry name" value="Topo_IIA_A_a_sf"/>
</dbReference>
<proteinExistence type="inferred from homology"/>
<sequence length="745" mass="82755">MELNFDGVEQQTLSEFTEQAYLNYSMYVIMDRALPHIGDGLKPVQRRIIYAMSELGLKASAKYKKSARTVGDVLGKFHPHGDSACYEAMVLMAQPFSYRYPLIDGQGNWGAPDDPKSFAAMRYTESRLSKYSAVLLSELGQGTVEWVPNFDGTLKEPKVLPARLPNLLLNGTTGIAVGMATDIPPHNLNEIAQASIHLLDNPKADIDEIMSIVPGPDFPTHAEIITPKAEIKRVYETGRGSIKMRAVYRSEEGEIVVHALPHQVSGAKVLEQIASQMQAKKLPMIADLRDESDHENPTRLVIVPRSNRVDVEGVMNHLFATTDLEKSYRVNMNVIGIDGRPQVKSLVNFLLEWLEFRTETTRSRLQHRLQKVNDRLHILDGLLIAYLNIDEVIKIIREEEKPKPVLMERFSLTDVQAEAILELKLRHLAKLEEMKIKGEQDELAKEKADLEKTLGSKTRLKSLVKKEIKNTAKEFGDERRSPIVERQDAKALSETDLMPSEAVTVVLSKMGWVRCAKGHDVDPTALNYKAGDDFCAAAKGKSNQNAVFLDSTGRSYALPAHTLPSARGQGEPLTGKLNPVAGATFIGTLMGSDEQTFLIASDAGYGFVAQFADFVTRIKNGKALLTLPKGARVLLPQAVEDYNNQLCVAVSNEGRMLVFPLTDLPQLAKGKGNKIIGIPAAKLQAREEFVVSIAVVTTEQSLLVYSGKRYLRLKPSDLEHYRGERGRRGNKLPRGFQKVDALQIE</sequence>
<dbReference type="Proteomes" id="UP001548189">
    <property type="component" value="Unassembled WGS sequence"/>
</dbReference>
<dbReference type="InterPro" id="IPR002205">
    <property type="entry name" value="Topo_IIA_dom_A"/>
</dbReference>
<name>A0ABV2BXT3_9GAMM</name>
<dbReference type="GO" id="GO:0003918">
    <property type="term" value="F:DNA topoisomerase type II (double strand cut, ATP-hydrolyzing) activity"/>
    <property type="evidence" value="ECO:0007669"/>
    <property type="project" value="UniProtKB-EC"/>
</dbReference>
<feature type="site" description="Transition state stabilizer" evidence="7">
    <location>
        <position position="122"/>
    </location>
</feature>
<feature type="domain" description="Topo IIA-type catalytic" evidence="9">
    <location>
        <begin position="34"/>
        <end position="497"/>
    </location>
</feature>
<dbReference type="Gene3D" id="3.90.199.10">
    <property type="entry name" value="Topoisomerase II, domain 5"/>
    <property type="match status" value="1"/>
</dbReference>
<evidence type="ECO:0000256" key="3">
    <source>
        <dbReference type="ARBA" id="ARBA00023029"/>
    </source>
</evidence>
<evidence type="ECO:0000256" key="6">
    <source>
        <dbReference type="ARBA" id="ARBA00023235"/>
    </source>
</evidence>
<dbReference type="InterPro" id="IPR013758">
    <property type="entry name" value="Topo_IIA_A/C_ab"/>
</dbReference>
<dbReference type="NCBIfam" id="TIGR01062">
    <property type="entry name" value="parC_Gneg"/>
    <property type="match status" value="1"/>
</dbReference>
<evidence type="ECO:0000313" key="10">
    <source>
        <dbReference type="EMBL" id="MET1256613.1"/>
    </source>
</evidence>
<comment type="subcellular location">
    <subcellularLocation>
        <location evidence="7">Cell membrane</location>
        <topology evidence="7">Peripheral membrane protein</topology>
    </subcellularLocation>
</comment>
<dbReference type="Pfam" id="PF00521">
    <property type="entry name" value="DNA_topoisoIV"/>
    <property type="match status" value="1"/>
</dbReference>
<protein>
    <recommendedName>
        <fullName evidence="7">DNA topoisomerase 4 subunit A</fullName>
        <ecNumber evidence="7">5.6.2.2</ecNumber>
    </recommendedName>
    <alternativeName>
        <fullName evidence="7">Topoisomerase IV subunit A</fullName>
    </alternativeName>
</protein>
<dbReference type="SMART" id="SM00434">
    <property type="entry name" value="TOP4c"/>
    <property type="match status" value="1"/>
</dbReference>
<organism evidence="10 11">
    <name type="scientific">Aliikangiella maris</name>
    <dbReference type="NCBI Taxonomy" id="3162458"/>
    <lineage>
        <taxon>Bacteria</taxon>
        <taxon>Pseudomonadati</taxon>
        <taxon>Pseudomonadota</taxon>
        <taxon>Gammaproteobacteria</taxon>
        <taxon>Oceanospirillales</taxon>
        <taxon>Pleioneaceae</taxon>
        <taxon>Aliikangiella</taxon>
    </lineage>
</organism>
<dbReference type="InterPro" id="IPR050220">
    <property type="entry name" value="Type_II_DNA_Topoisomerases"/>
</dbReference>
<keyword evidence="11" id="KW-1185">Reference proteome</keyword>
<feature type="site" description="Interaction with DNA" evidence="7">
    <location>
        <position position="78"/>
    </location>
</feature>
<dbReference type="InterPro" id="IPR005742">
    <property type="entry name" value="TopoIV_A_Gneg"/>
</dbReference>
<evidence type="ECO:0000259" key="9">
    <source>
        <dbReference type="PROSITE" id="PS52040"/>
    </source>
</evidence>
<gene>
    <name evidence="7 10" type="primary">parC</name>
    <name evidence="10" type="ORF">ABVT43_15845</name>
</gene>
<dbReference type="CDD" id="cd00187">
    <property type="entry name" value="TOP4c"/>
    <property type="match status" value="1"/>
</dbReference>
<dbReference type="PROSITE" id="PS52040">
    <property type="entry name" value="TOPO_IIA"/>
    <property type="match status" value="1"/>
</dbReference>
<comment type="function">
    <text evidence="7">Topoisomerase IV is essential for chromosome segregation. It relaxes supercoiled DNA. Performs the decatenation events required during the replication of a circular DNA molecule.</text>
</comment>